<dbReference type="OrthoDB" id="6356579at2759"/>
<dbReference type="Proteomes" id="UP000789390">
    <property type="component" value="Unassembled WGS sequence"/>
</dbReference>
<keyword evidence="3" id="KW-1185">Reference proteome</keyword>
<name>A0A8J2RNQ4_9CRUS</name>
<dbReference type="EMBL" id="CAKKLH010000099">
    <property type="protein sequence ID" value="CAH0102939.1"/>
    <property type="molecule type" value="Genomic_DNA"/>
</dbReference>
<proteinExistence type="predicted"/>
<gene>
    <name evidence="2" type="ORF">DGAL_LOCUS5466</name>
</gene>
<protein>
    <submittedName>
        <fullName evidence="2">Uncharacterized protein</fullName>
    </submittedName>
</protein>
<keyword evidence="1" id="KW-0732">Signal</keyword>
<evidence type="ECO:0000313" key="3">
    <source>
        <dbReference type="Proteomes" id="UP000789390"/>
    </source>
</evidence>
<feature type="chain" id="PRO_5035263713" evidence="1">
    <location>
        <begin position="22"/>
        <end position="270"/>
    </location>
</feature>
<feature type="signal peptide" evidence="1">
    <location>
        <begin position="1"/>
        <end position="21"/>
    </location>
</feature>
<comment type="caution">
    <text evidence="2">The sequence shown here is derived from an EMBL/GenBank/DDBJ whole genome shotgun (WGS) entry which is preliminary data.</text>
</comment>
<dbReference type="AlphaFoldDB" id="A0A8J2RNQ4"/>
<evidence type="ECO:0000313" key="2">
    <source>
        <dbReference type="EMBL" id="CAH0102939.1"/>
    </source>
</evidence>
<accession>A0A8J2RNQ4</accession>
<sequence>MKLTLILLVCFVGATYQQGYAWSPFYDPYSPRIFLNNNYDQINRHQLTDKSTLQIETRYNSDADEIDSSIPNIEPRTPFGNYNKKAQNKFFVTSILPNSFFNFKPLTVTTLTSTVISTISSTAVIATVQSCLPSTMFVTTVGFVQLTTACARRRRDIDDEYSPRQITAEISDLILPSLVLPLATSSVASDYERYHVNPEIASSQTDLEEDQPQFVKIDKNNGRQHRALSLLVTVTSTSTLYSFSTTTIKKTINLSGPQQLSCLPSGFAVC</sequence>
<organism evidence="2 3">
    <name type="scientific">Daphnia galeata</name>
    <dbReference type="NCBI Taxonomy" id="27404"/>
    <lineage>
        <taxon>Eukaryota</taxon>
        <taxon>Metazoa</taxon>
        <taxon>Ecdysozoa</taxon>
        <taxon>Arthropoda</taxon>
        <taxon>Crustacea</taxon>
        <taxon>Branchiopoda</taxon>
        <taxon>Diplostraca</taxon>
        <taxon>Cladocera</taxon>
        <taxon>Anomopoda</taxon>
        <taxon>Daphniidae</taxon>
        <taxon>Daphnia</taxon>
    </lineage>
</organism>
<evidence type="ECO:0000256" key="1">
    <source>
        <dbReference type="SAM" id="SignalP"/>
    </source>
</evidence>
<reference evidence="2" key="1">
    <citation type="submission" date="2021-11" db="EMBL/GenBank/DDBJ databases">
        <authorList>
            <person name="Schell T."/>
        </authorList>
    </citation>
    <scope>NUCLEOTIDE SEQUENCE</scope>
    <source>
        <strain evidence="2">M5</strain>
    </source>
</reference>